<evidence type="ECO:0000256" key="3">
    <source>
        <dbReference type="ARBA" id="ARBA00022676"/>
    </source>
</evidence>
<sequence length="268" mass="29410">MPKSSPIDTPRPPVRLSRRGVLGGALALGACQATPYDAASVPLGPPAYVMRRYGEIFDGGFRIAPVPQRYLSERTYRVTVAYTGPEPPGTIVVDPYARVLYFVTGPSRAFRYGIAVGRAGKGFSGNAVIRRKEEWPSWQPTQNMIRTEPQFYAQYADGLPGGPTNPLGARALYLYKGRRDTYYRIHGTNDVKSIGHATSAGCIRLFNHDILDLYERVPLGTPVTVRSAGDSLAFEGRFIEGPDGFLERVAPPTVWPSGWDLPPIEPVL</sequence>
<evidence type="ECO:0000256" key="4">
    <source>
        <dbReference type="ARBA" id="ARBA00022679"/>
    </source>
</evidence>
<dbReference type="InterPro" id="IPR005490">
    <property type="entry name" value="LD_TPept_cat_dom"/>
</dbReference>
<comment type="similarity">
    <text evidence="2">Belongs to the YkuD family.</text>
</comment>
<evidence type="ECO:0000256" key="1">
    <source>
        <dbReference type="ARBA" id="ARBA00004752"/>
    </source>
</evidence>
<dbReference type="PROSITE" id="PS52029">
    <property type="entry name" value="LD_TPASE"/>
    <property type="match status" value="1"/>
</dbReference>
<evidence type="ECO:0000256" key="8">
    <source>
        <dbReference type="ARBA" id="ARBA00023316"/>
    </source>
</evidence>
<gene>
    <name evidence="11" type="ORF">Ga0609869_000759</name>
</gene>
<dbReference type="Gene3D" id="2.40.440.10">
    <property type="entry name" value="L,D-transpeptidase catalytic domain-like"/>
    <property type="match status" value="1"/>
</dbReference>
<evidence type="ECO:0000256" key="9">
    <source>
        <dbReference type="PROSITE-ProRule" id="PRU01373"/>
    </source>
</evidence>
<accession>A0ABV3XQ09</accession>
<dbReference type="InterPro" id="IPR006311">
    <property type="entry name" value="TAT_signal"/>
</dbReference>
<evidence type="ECO:0000313" key="12">
    <source>
        <dbReference type="Proteomes" id="UP001560019"/>
    </source>
</evidence>
<dbReference type="EMBL" id="JBEHHI010000001">
    <property type="protein sequence ID" value="MEX5727406.1"/>
    <property type="molecule type" value="Genomic_DNA"/>
</dbReference>
<keyword evidence="4" id="KW-0808">Transferase</keyword>
<keyword evidence="7 9" id="KW-0573">Peptidoglycan synthesis</keyword>
<dbReference type="CDD" id="cd16913">
    <property type="entry name" value="YkuD_like"/>
    <property type="match status" value="1"/>
</dbReference>
<keyword evidence="3" id="KW-0328">Glycosyltransferase</keyword>
<keyword evidence="8 9" id="KW-0961">Cell wall biogenesis/degradation</keyword>
<comment type="caution">
    <text evidence="11">The sequence shown here is derived from an EMBL/GenBank/DDBJ whole genome shotgun (WGS) entry which is preliminary data.</text>
</comment>
<evidence type="ECO:0000256" key="2">
    <source>
        <dbReference type="ARBA" id="ARBA00005992"/>
    </source>
</evidence>
<dbReference type="Pfam" id="PF03734">
    <property type="entry name" value="YkuD"/>
    <property type="match status" value="1"/>
</dbReference>
<evidence type="ECO:0000256" key="6">
    <source>
        <dbReference type="ARBA" id="ARBA00022960"/>
    </source>
</evidence>
<evidence type="ECO:0000256" key="7">
    <source>
        <dbReference type="ARBA" id="ARBA00022984"/>
    </source>
</evidence>
<keyword evidence="11" id="KW-0449">Lipoprotein</keyword>
<evidence type="ECO:0000256" key="5">
    <source>
        <dbReference type="ARBA" id="ARBA00022801"/>
    </source>
</evidence>
<evidence type="ECO:0000313" key="11">
    <source>
        <dbReference type="EMBL" id="MEX5727406.1"/>
    </source>
</evidence>
<feature type="active site" description="Proton donor/acceptor" evidence="9">
    <location>
        <position position="186"/>
    </location>
</feature>
<keyword evidence="5" id="KW-0378">Hydrolase</keyword>
<dbReference type="RefSeq" id="WP_125407565.1">
    <property type="nucleotide sequence ID" value="NZ_JBEHHI010000001.1"/>
</dbReference>
<evidence type="ECO:0000259" key="10">
    <source>
        <dbReference type="PROSITE" id="PS52029"/>
    </source>
</evidence>
<protein>
    <submittedName>
        <fullName evidence="11">Lipoprotein-anchoring transpeptidase ErfK/SrfK</fullName>
    </submittedName>
</protein>
<dbReference type="PANTHER" id="PTHR30582">
    <property type="entry name" value="L,D-TRANSPEPTIDASE"/>
    <property type="match status" value="1"/>
</dbReference>
<proteinExistence type="inferred from homology"/>
<dbReference type="Proteomes" id="UP001560019">
    <property type="component" value="Unassembled WGS sequence"/>
</dbReference>
<feature type="active site" description="Nucleophile" evidence="9">
    <location>
        <position position="202"/>
    </location>
</feature>
<organism evidence="11 12">
    <name type="scientific">Rhodovulum iodosum</name>
    <dbReference type="NCBI Taxonomy" id="68291"/>
    <lineage>
        <taxon>Bacteria</taxon>
        <taxon>Pseudomonadati</taxon>
        <taxon>Pseudomonadota</taxon>
        <taxon>Alphaproteobacteria</taxon>
        <taxon>Rhodobacterales</taxon>
        <taxon>Paracoccaceae</taxon>
        <taxon>Rhodovulum</taxon>
    </lineage>
</organism>
<dbReference type="PANTHER" id="PTHR30582:SF24">
    <property type="entry name" value="L,D-TRANSPEPTIDASE ERFK_SRFK-RELATED"/>
    <property type="match status" value="1"/>
</dbReference>
<dbReference type="InterPro" id="IPR050979">
    <property type="entry name" value="LD-transpeptidase"/>
</dbReference>
<reference evidence="11 12" key="1">
    <citation type="submission" date="2024-06" db="EMBL/GenBank/DDBJ databases">
        <title>Genome of Rhodovulum iodosum, a marine photoferrotroph.</title>
        <authorList>
            <person name="Bianchini G."/>
            <person name="Nikeleit V."/>
            <person name="Kappler A."/>
            <person name="Bryce C."/>
            <person name="Sanchez-Baracaldo P."/>
        </authorList>
    </citation>
    <scope>NUCLEOTIDE SEQUENCE [LARGE SCALE GENOMIC DNA]</scope>
    <source>
        <strain evidence="11 12">UT/N1</strain>
    </source>
</reference>
<comment type="pathway">
    <text evidence="1 9">Cell wall biogenesis; peptidoglycan biosynthesis.</text>
</comment>
<dbReference type="SUPFAM" id="SSF141523">
    <property type="entry name" value="L,D-transpeptidase catalytic domain-like"/>
    <property type="match status" value="1"/>
</dbReference>
<name>A0ABV3XQ09_9RHOB</name>
<keyword evidence="6 9" id="KW-0133">Cell shape</keyword>
<dbReference type="InterPro" id="IPR038063">
    <property type="entry name" value="Transpep_catalytic_dom"/>
</dbReference>
<dbReference type="PROSITE" id="PS51318">
    <property type="entry name" value="TAT"/>
    <property type="match status" value="1"/>
</dbReference>
<feature type="domain" description="L,D-TPase catalytic" evidence="10">
    <location>
        <begin position="89"/>
        <end position="226"/>
    </location>
</feature>
<dbReference type="PROSITE" id="PS51257">
    <property type="entry name" value="PROKAR_LIPOPROTEIN"/>
    <property type="match status" value="1"/>
</dbReference>
<keyword evidence="12" id="KW-1185">Reference proteome</keyword>